<feature type="region of interest" description="Disordered" evidence="7">
    <location>
        <begin position="119"/>
        <end position="150"/>
    </location>
</feature>
<dbReference type="EMBL" id="CAJNRF010002611">
    <property type="protein sequence ID" value="CAF2040278.1"/>
    <property type="molecule type" value="Genomic_DNA"/>
</dbReference>
<name>A0A816NUL5_9BILA</name>
<evidence type="ECO:0000256" key="3">
    <source>
        <dbReference type="ARBA" id="ARBA00022490"/>
    </source>
</evidence>
<feature type="compositionally biased region" description="Polar residues" evidence="7">
    <location>
        <begin position="140"/>
        <end position="150"/>
    </location>
</feature>
<reference evidence="8" key="1">
    <citation type="submission" date="2021-02" db="EMBL/GenBank/DDBJ databases">
        <authorList>
            <person name="Nowell W R."/>
        </authorList>
    </citation>
    <scope>NUCLEOTIDE SEQUENCE</scope>
</reference>
<feature type="compositionally biased region" description="Low complexity" evidence="7">
    <location>
        <begin position="119"/>
        <end position="129"/>
    </location>
</feature>
<organism evidence="8 9">
    <name type="scientific">Rotaria magnacalcarata</name>
    <dbReference type="NCBI Taxonomy" id="392030"/>
    <lineage>
        <taxon>Eukaryota</taxon>
        <taxon>Metazoa</taxon>
        <taxon>Spiralia</taxon>
        <taxon>Gnathifera</taxon>
        <taxon>Rotifera</taxon>
        <taxon>Eurotatoria</taxon>
        <taxon>Bdelloidea</taxon>
        <taxon>Philodinida</taxon>
        <taxon>Philodinidae</taxon>
        <taxon>Rotaria</taxon>
    </lineage>
</organism>
<dbReference type="GO" id="GO:0005813">
    <property type="term" value="C:centrosome"/>
    <property type="evidence" value="ECO:0007669"/>
    <property type="project" value="UniProtKB-SubCell"/>
</dbReference>
<feature type="compositionally biased region" description="Polar residues" evidence="7">
    <location>
        <begin position="265"/>
        <end position="282"/>
    </location>
</feature>
<evidence type="ECO:0000256" key="7">
    <source>
        <dbReference type="SAM" id="MobiDB-lite"/>
    </source>
</evidence>
<feature type="region of interest" description="Disordered" evidence="7">
    <location>
        <begin position="250"/>
        <end position="320"/>
    </location>
</feature>
<gene>
    <name evidence="8" type="ORF">WKI299_LOCUS8207</name>
</gene>
<feature type="coiled-coil region" evidence="6">
    <location>
        <begin position="677"/>
        <end position="711"/>
    </location>
</feature>
<protein>
    <submittedName>
        <fullName evidence="8">Uncharacterized protein</fullName>
    </submittedName>
</protein>
<keyword evidence="5" id="KW-0206">Cytoskeleton</keyword>
<proteinExistence type="inferred from homology"/>
<feature type="region of interest" description="Disordered" evidence="7">
    <location>
        <begin position="498"/>
        <end position="520"/>
    </location>
</feature>
<evidence type="ECO:0000256" key="6">
    <source>
        <dbReference type="SAM" id="Coils"/>
    </source>
</evidence>
<evidence type="ECO:0000313" key="8">
    <source>
        <dbReference type="EMBL" id="CAF2040278.1"/>
    </source>
</evidence>
<dbReference type="InterPro" id="IPR026099">
    <property type="entry name" value="Odf2-rel"/>
</dbReference>
<accession>A0A816NUL5</accession>
<comment type="subcellular location">
    <subcellularLocation>
        <location evidence="1">Cytoplasm</location>
        <location evidence="1">Cytoskeleton</location>
        <location evidence="1">Microtubule organizing center</location>
        <location evidence="1">Centrosome</location>
    </subcellularLocation>
</comment>
<evidence type="ECO:0000256" key="1">
    <source>
        <dbReference type="ARBA" id="ARBA00004300"/>
    </source>
</evidence>
<evidence type="ECO:0000256" key="5">
    <source>
        <dbReference type="ARBA" id="ARBA00023212"/>
    </source>
</evidence>
<dbReference type="GO" id="GO:1902017">
    <property type="term" value="P:regulation of cilium assembly"/>
    <property type="evidence" value="ECO:0007669"/>
    <property type="project" value="TreeGrafter"/>
</dbReference>
<feature type="coiled-coil region" evidence="6">
    <location>
        <begin position="409"/>
        <end position="436"/>
    </location>
</feature>
<keyword evidence="4 6" id="KW-0175">Coiled coil</keyword>
<evidence type="ECO:0000256" key="4">
    <source>
        <dbReference type="ARBA" id="ARBA00023054"/>
    </source>
</evidence>
<comment type="similarity">
    <text evidence="2">Belongs to the ODF2 family.</text>
</comment>
<dbReference type="Proteomes" id="UP000663856">
    <property type="component" value="Unassembled WGS sequence"/>
</dbReference>
<feature type="coiled-coil region" evidence="6">
    <location>
        <begin position="758"/>
        <end position="803"/>
    </location>
</feature>
<comment type="caution">
    <text evidence="8">The sequence shown here is derived from an EMBL/GenBank/DDBJ whole genome shotgun (WGS) entry which is preliminary data.</text>
</comment>
<evidence type="ECO:0000313" key="9">
    <source>
        <dbReference type="Proteomes" id="UP000663856"/>
    </source>
</evidence>
<evidence type="ECO:0000256" key="2">
    <source>
        <dbReference type="ARBA" id="ARBA00009316"/>
    </source>
</evidence>
<dbReference type="PANTHER" id="PTHR23162:SF10">
    <property type="entry name" value="FI13205P"/>
    <property type="match status" value="1"/>
</dbReference>
<keyword evidence="3" id="KW-0963">Cytoplasm</keyword>
<dbReference type="AlphaFoldDB" id="A0A816NUL5"/>
<dbReference type="PANTHER" id="PTHR23162">
    <property type="entry name" value="OUTER DENSE FIBER OF SPERM TAILS 2"/>
    <property type="match status" value="1"/>
</dbReference>
<sequence>MTKLLYNQQNANWCDFDIMKNEQLSFWECEFLNESEIGQNVHVLVQMQAITPVDVYVGNEPYEGSKMLKDVKTSSSNGRQAPRIRTRVINSVKTNKTKPISSPLSHIPKQVVIPKVVVPNRSRSSSPNRGPWVPAPGRSTKGQKVSFQNPKSRLEINPVAEFIVDDEDTWNTERDKHNTTADSQANTLSIEEKEKLMADIQVYEKRIHSVIDGIGMLKELVHKRTNPEQTDQLRSDIDSSLHELERFQQNHSQHIANPRSKPTRSRSLSPTHNKNRSSSVDSQPRRRSVTPKVSFQDDPINQRRRTRSSTPIRGPLHLNPEREQLLATLSNSEADISQITKKLSSVTNLLKKLKLDDQPVSFEVEQLYQYRNDLLHLIELFQHSNSKLQQYLRHQFHLEAEHGIIFDQFDTLKTHIHELEHENEQIRRLLLDRENDNIALLAELERIRSHSIGFDTMKTSLEQNRAHLQRELYTKEGEIHRLHCALRALERDLQRGRCSSDNANRSVKHKSISSCPSPSRVTTKSKAITIERLQAELNDRDDLISELKTKLDDNSDSETGDLKLENIRLKEKLEQTEQLLNECRAQLHTRTLQASAHNSKNHLSEVELEKVRSRLQKRIEELDPLPELLKQAEVEKEKLQKDIDELRKCLPLQSNFLAQSPGTDQTRQTRFSPNDDIRALQRRIVSLEEENQKLSKMLNAKDEELRNAQIRLNAKSYETTSLNKPNDLRRPDFKVREDTYGSKNHFLQKDTFDLEQQTSRLHLEHAQLKRERDELERHFTSQMNELREKLEQSNSANRSMQNYITSLKTTYATLFNDTLPTSLTRFAAT</sequence>
<feature type="coiled-coil region" evidence="6">
    <location>
        <begin position="530"/>
        <end position="586"/>
    </location>
</feature>